<gene>
    <name evidence="1" type="ORF">RCZ15_21230</name>
    <name evidence="2" type="ORF">RCZ16_18550</name>
</gene>
<comment type="caution">
    <text evidence="1">The sequence shown here is derived from an EMBL/GenBank/DDBJ whole genome shotgun (WGS) entry which is preliminary data.</text>
</comment>
<proteinExistence type="predicted"/>
<evidence type="ECO:0000313" key="1">
    <source>
        <dbReference type="EMBL" id="GJM51150.1"/>
    </source>
</evidence>
<name>A0AAV5AXN7_9FLAO</name>
<dbReference type="Proteomes" id="UP001208692">
    <property type="component" value="Unassembled WGS sequence"/>
</dbReference>
<dbReference type="Proteomes" id="UP001207736">
    <property type="component" value="Unassembled WGS sequence"/>
</dbReference>
<sequence>MGGAHAEGIVQGLLKQGIEIDRVLHFSPADNKDFKITLPDKTYQIIYCQILF</sequence>
<dbReference type="AlphaFoldDB" id="A0AAV5AXN7"/>
<keyword evidence="4" id="KW-1185">Reference proteome</keyword>
<evidence type="ECO:0000313" key="4">
    <source>
        <dbReference type="Proteomes" id="UP001208692"/>
    </source>
</evidence>
<evidence type="ECO:0000313" key="3">
    <source>
        <dbReference type="Proteomes" id="UP001207736"/>
    </source>
</evidence>
<accession>A0AAV5AXN7</accession>
<protein>
    <submittedName>
        <fullName evidence="1">Uncharacterized protein</fullName>
    </submittedName>
</protein>
<dbReference type="EMBL" id="BQKB01000042">
    <property type="protein sequence ID" value="GJM53539.1"/>
    <property type="molecule type" value="Genomic_DNA"/>
</dbReference>
<evidence type="ECO:0000313" key="2">
    <source>
        <dbReference type="EMBL" id="GJM53539.1"/>
    </source>
</evidence>
<organism evidence="1 3">
    <name type="scientific">Capnocytophaga catalasegens</name>
    <dbReference type="NCBI Taxonomy" id="1004260"/>
    <lineage>
        <taxon>Bacteria</taxon>
        <taxon>Pseudomonadati</taxon>
        <taxon>Bacteroidota</taxon>
        <taxon>Flavobacteriia</taxon>
        <taxon>Flavobacteriales</taxon>
        <taxon>Flavobacteriaceae</taxon>
        <taxon>Capnocytophaga</taxon>
    </lineage>
</organism>
<reference evidence="1 4" key="1">
    <citation type="submission" date="2021-11" db="EMBL/GenBank/DDBJ databases">
        <title>Draft genome sequence of Capnocytophaga sp. strain KC07075 isolated from cat oral cavity.</title>
        <authorList>
            <person name="Suzuki M."/>
            <person name="Imaoka K."/>
            <person name="Kimura M."/>
            <person name="Morikawa S."/>
            <person name="Maeda K."/>
        </authorList>
    </citation>
    <scope>NUCLEOTIDE SEQUENCE</scope>
    <source>
        <strain evidence="1">KC07075</strain>
        <strain evidence="2 4">KC07079</strain>
    </source>
</reference>
<dbReference type="RefSeq" id="WP_264845737.1">
    <property type="nucleotide sequence ID" value="NZ_BPMA01000014.1"/>
</dbReference>
<dbReference type="EMBL" id="BQKA01000042">
    <property type="protein sequence ID" value="GJM51150.1"/>
    <property type="molecule type" value="Genomic_DNA"/>
</dbReference>